<protein>
    <recommendedName>
        <fullName evidence="10">Phosphate-binding protein</fullName>
    </recommendedName>
</protein>
<organism evidence="13 16">
    <name type="scientific">Lachnospira eligens</name>
    <dbReference type="NCBI Taxonomy" id="39485"/>
    <lineage>
        <taxon>Bacteria</taxon>
        <taxon>Bacillati</taxon>
        <taxon>Bacillota</taxon>
        <taxon>Clostridia</taxon>
        <taxon>Lachnospirales</taxon>
        <taxon>Lachnospiraceae</taxon>
        <taxon>Lachnospira</taxon>
    </lineage>
</organism>
<dbReference type="PANTHER" id="PTHR30570">
    <property type="entry name" value="PERIPLASMIC PHOSPHATE BINDING COMPONENT OF PHOSPHATE ABC TRANSPORTER"/>
    <property type="match status" value="1"/>
</dbReference>
<dbReference type="GO" id="GO:0005886">
    <property type="term" value="C:plasma membrane"/>
    <property type="evidence" value="ECO:0007669"/>
    <property type="project" value="UniProtKB-SubCell"/>
</dbReference>
<dbReference type="Proteomes" id="UP000095621">
    <property type="component" value="Unassembled WGS sequence"/>
</dbReference>
<dbReference type="EMBL" id="CZBV01000012">
    <property type="protein sequence ID" value="CUQ91829.1"/>
    <property type="molecule type" value="Genomic_DNA"/>
</dbReference>
<dbReference type="InterPro" id="IPR050811">
    <property type="entry name" value="Phosphate_ABC_transporter"/>
</dbReference>
<evidence type="ECO:0000313" key="17">
    <source>
        <dbReference type="Proteomes" id="UP000481964"/>
    </source>
</evidence>
<dbReference type="Proteomes" id="UP000481964">
    <property type="component" value="Unassembled WGS sequence"/>
</dbReference>
<comment type="function">
    <text evidence="10">Involved in the system for phosphate transport across the cytoplasmic membrane.</text>
</comment>
<proteinExistence type="inferred from homology"/>
<dbReference type="GO" id="GO:0006817">
    <property type="term" value="P:phosphate ion transport"/>
    <property type="evidence" value="ECO:0007669"/>
    <property type="project" value="UniProtKB-UniRule"/>
</dbReference>
<reference evidence="14 17" key="2">
    <citation type="journal article" date="2019" name="Nat. Med.">
        <title>A library of human gut bacterial isolates paired with longitudinal multiomics data enables mechanistic microbiome research.</title>
        <authorList>
            <person name="Poyet M."/>
            <person name="Groussin M."/>
            <person name="Gibbons S.M."/>
            <person name="Avila-Pacheco J."/>
            <person name="Jiang X."/>
            <person name="Kearney S.M."/>
            <person name="Perrotta A.R."/>
            <person name="Berdy B."/>
            <person name="Zhao S."/>
            <person name="Lieberman T.D."/>
            <person name="Swanson P.K."/>
            <person name="Smith M."/>
            <person name="Roesemann S."/>
            <person name="Alexander J.E."/>
            <person name="Rich S.A."/>
            <person name="Livny J."/>
            <person name="Vlamakis H."/>
            <person name="Clish C."/>
            <person name="Bullock K."/>
            <person name="Deik A."/>
            <person name="Scott J."/>
            <person name="Pierce K.A."/>
            <person name="Xavier R.J."/>
            <person name="Alm E.J."/>
        </authorList>
    </citation>
    <scope>NUCLEOTIDE SEQUENCE [LARGE SCALE GENOMIC DNA]</scope>
    <source>
        <strain evidence="14 17">BIOML-A1</strain>
    </source>
</reference>
<evidence type="ECO:0000256" key="4">
    <source>
        <dbReference type="ARBA" id="ARBA00011529"/>
    </source>
</evidence>
<keyword evidence="9 10" id="KW-0449">Lipoprotein</keyword>
<evidence type="ECO:0000256" key="6">
    <source>
        <dbReference type="ARBA" id="ARBA00022592"/>
    </source>
</evidence>
<comment type="subunit">
    <text evidence="4 10">The complex is composed of two ATP-binding proteins (PstB), two transmembrane proteins (PstC and PstA) and a solute-binding protein (PstS).</text>
</comment>
<dbReference type="RefSeq" id="WP_022098827.1">
    <property type="nucleotide sequence ID" value="NZ_CABIXW010000012.1"/>
</dbReference>
<keyword evidence="7 10" id="KW-0732">Signal</keyword>
<evidence type="ECO:0000256" key="1">
    <source>
        <dbReference type="ARBA" id="ARBA00002841"/>
    </source>
</evidence>
<dbReference type="Pfam" id="PF12849">
    <property type="entry name" value="PBP_like_2"/>
    <property type="match status" value="1"/>
</dbReference>
<comment type="function">
    <text evidence="1">Part of the ABC transporter complex PstSACB involved in phosphate import.</text>
</comment>
<evidence type="ECO:0000256" key="5">
    <source>
        <dbReference type="ARBA" id="ARBA00022448"/>
    </source>
</evidence>
<keyword evidence="5 10" id="KW-0813">Transport</keyword>
<evidence type="ECO:0000313" key="13">
    <source>
        <dbReference type="EMBL" id="CUQ91829.1"/>
    </source>
</evidence>
<dbReference type="InterPro" id="IPR011862">
    <property type="entry name" value="Phos-bd"/>
</dbReference>
<evidence type="ECO:0000256" key="8">
    <source>
        <dbReference type="ARBA" id="ARBA00023139"/>
    </source>
</evidence>
<sequence>MRKGIKKLLTVALTATLGLAALAGCGTGTSSNGDGSANGGTTKELSGKIQLAGSTSMEKMCGALMEAFMEEYPNVTVTTEYTGSGAGIESVTSGAVDIGNASRALSDKEKSAGIEENIVAIDGIAMITDKNNKVTNVTKQQLTDIYTGKITNWKDLGGSDEAIVVIGREAASGTRGAFEELLEVKNKCAYAQELDSTGAVLAKVAATPGAIGYVSLDVVDKTVAALKLDGVDATEDNIKAGKYTLSRPFVMATKGSVSSQSELVQTWFNFVKSDAGKKVIKGVGLILPE</sequence>
<feature type="signal peptide" evidence="10">
    <location>
        <begin position="1"/>
        <end position="23"/>
    </location>
</feature>
<keyword evidence="10" id="KW-1003">Cell membrane</keyword>
<dbReference type="OrthoDB" id="9790048at2"/>
<dbReference type="PANTHER" id="PTHR30570:SF1">
    <property type="entry name" value="PHOSPHATE-BINDING PROTEIN PSTS"/>
    <property type="match status" value="1"/>
</dbReference>
<dbReference type="InterPro" id="IPR024370">
    <property type="entry name" value="PBP_domain"/>
</dbReference>
<comment type="subcellular location">
    <subcellularLocation>
        <location evidence="2 10">Cell membrane</location>
        <topology evidence="2 10">Lipid-anchor</topology>
    </subcellularLocation>
</comment>
<evidence type="ECO:0000256" key="10">
    <source>
        <dbReference type="RuleBase" id="RU367119"/>
    </source>
</evidence>
<dbReference type="PROSITE" id="PS51257">
    <property type="entry name" value="PROKAR_LIPOPROTEIN"/>
    <property type="match status" value="1"/>
</dbReference>
<dbReference type="GO" id="GO:0042301">
    <property type="term" value="F:phosphate ion binding"/>
    <property type="evidence" value="ECO:0007669"/>
    <property type="project" value="UniProtKB-UniRule"/>
</dbReference>
<keyword evidence="6 10" id="KW-0592">Phosphate transport</keyword>
<evidence type="ECO:0000256" key="2">
    <source>
        <dbReference type="ARBA" id="ARBA00004193"/>
    </source>
</evidence>
<evidence type="ECO:0000313" key="14">
    <source>
        <dbReference type="EMBL" id="MSC58503.1"/>
    </source>
</evidence>
<evidence type="ECO:0000256" key="3">
    <source>
        <dbReference type="ARBA" id="ARBA00008725"/>
    </source>
</evidence>
<feature type="chain" id="PRO_5039738466" description="Phosphate-binding protein" evidence="10">
    <location>
        <begin position="24"/>
        <end position="289"/>
    </location>
</feature>
<dbReference type="SUPFAM" id="SSF53850">
    <property type="entry name" value="Periplasmic binding protein-like II"/>
    <property type="match status" value="1"/>
</dbReference>
<evidence type="ECO:0000259" key="11">
    <source>
        <dbReference type="Pfam" id="PF12849"/>
    </source>
</evidence>
<evidence type="ECO:0000256" key="7">
    <source>
        <dbReference type="ARBA" id="ARBA00022729"/>
    </source>
</evidence>
<keyword evidence="8 10" id="KW-0564">Palmitate</keyword>
<dbReference type="EMBL" id="CZBU01000009">
    <property type="protein sequence ID" value="CUQ79339.1"/>
    <property type="molecule type" value="Genomic_DNA"/>
</dbReference>
<dbReference type="Proteomes" id="UP000095780">
    <property type="component" value="Unassembled WGS sequence"/>
</dbReference>
<keyword evidence="10" id="KW-0472">Membrane</keyword>
<dbReference type="Gene3D" id="3.40.190.10">
    <property type="entry name" value="Periplasmic binding protein-like II"/>
    <property type="match status" value="2"/>
</dbReference>
<evidence type="ECO:0000313" key="16">
    <source>
        <dbReference type="Proteomes" id="UP000095780"/>
    </source>
</evidence>
<accession>A0A175A4C0</accession>
<reference evidence="15 16" key="1">
    <citation type="submission" date="2015-09" db="EMBL/GenBank/DDBJ databases">
        <authorList>
            <consortium name="Pathogen Informatics"/>
        </authorList>
    </citation>
    <scope>NUCLEOTIDE SEQUENCE [LARGE SCALE GENOMIC DNA]</scope>
    <source>
        <strain evidence="12 15">2789STDY5834875</strain>
        <strain evidence="13 16">2789STDY5834878</strain>
    </source>
</reference>
<comment type="similarity">
    <text evidence="3 10">Belongs to the PstS family.</text>
</comment>
<dbReference type="AlphaFoldDB" id="A0A175A4C0"/>
<dbReference type="EMBL" id="WKRD01000013">
    <property type="protein sequence ID" value="MSC58503.1"/>
    <property type="molecule type" value="Genomic_DNA"/>
</dbReference>
<dbReference type="NCBIfam" id="TIGR02136">
    <property type="entry name" value="ptsS_2"/>
    <property type="match status" value="1"/>
</dbReference>
<feature type="domain" description="PBP" evidence="11">
    <location>
        <begin position="45"/>
        <end position="274"/>
    </location>
</feature>
<gene>
    <name evidence="13" type="primary">pstS</name>
    <name evidence="12" type="ORF">ERS852490_03003</name>
    <name evidence="13" type="ORF">ERS852492_02968</name>
    <name evidence="14" type="ORF">GKE48_13780</name>
</gene>
<evidence type="ECO:0000313" key="12">
    <source>
        <dbReference type="EMBL" id="CUQ79339.1"/>
    </source>
</evidence>
<name>A0A175A4C0_9FIRM</name>
<dbReference type="CDD" id="cd13653">
    <property type="entry name" value="PBP2_phosphate_like_1"/>
    <property type="match status" value="1"/>
</dbReference>
<evidence type="ECO:0000256" key="9">
    <source>
        <dbReference type="ARBA" id="ARBA00023288"/>
    </source>
</evidence>
<evidence type="ECO:0000313" key="15">
    <source>
        <dbReference type="Proteomes" id="UP000095621"/>
    </source>
</evidence>